<keyword evidence="5" id="KW-1185">Reference proteome</keyword>
<dbReference type="eggNOG" id="ENOG502QU2T">
    <property type="taxonomic scope" value="Eukaryota"/>
</dbReference>
<dbReference type="SUPFAM" id="SSF51430">
    <property type="entry name" value="NAD(P)-linked oxidoreductase"/>
    <property type="match status" value="1"/>
</dbReference>
<protein>
    <recommendedName>
        <fullName evidence="3">NADP-dependent oxidoreductase domain-containing protein</fullName>
    </recommendedName>
</protein>
<evidence type="ECO:0000259" key="3">
    <source>
        <dbReference type="Pfam" id="PF00248"/>
    </source>
</evidence>
<reference evidence="4" key="3">
    <citation type="submission" date="2025-09" db="UniProtKB">
        <authorList>
            <consortium name="Ensembl"/>
        </authorList>
    </citation>
    <scope>IDENTIFICATION</scope>
</reference>
<dbReference type="InterPro" id="IPR050523">
    <property type="entry name" value="AKR_Detox_Biosynth"/>
</dbReference>
<keyword evidence="1" id="KW-0560">Oxidoreductase</keyword>
<sequence length="319" mass="36270">TILGTMEFGRRISCNESNKIIKEFIRFSNDLNQPAELDTALMYSSGLSEKFIGKSDCFTAISISTKANPWGGNSLSKEGIRQQLETSLQRLNARSVDLFYLHAPDYKIPIADTLETVNQLHIEGKFKEFGLSNYSSWQVAEICTICRKNSWIVPTVYQGMYNCITRMVEKELIPCLRYFNIRFYAYNPLAGGILTGKHNFADVNKDEPGRFFGSGSWVGTYRDRFWREANFEFVEKLKVLLQDIYGDDVTVAEAAYRWLYNHSSLNGAKGDGVIIGCSTTDQFNINIKNSLGGKLDSSVVELMDKYWAKCAHNCPDYMR</sequence>
<dbReference type="InParanoid" id="H2ZR43"/>
<reference evidence="4" key="2">
    <citation type="submission" date="2025-08" db="UniProtKB">
        <authorList>
            <consortium name="Ensembl"/>
        </authorList>
    </citation>
    <scope>IDENTIFICATION</scope>
</reference>
<dbReference type="OMA" id="TAPNYWH"/>
<evidence type="ECO:0000313" key="5">
    <source>
        <dbReference type="Proteomes" id="UP000007875"/>
    </source>
</evidence>
<dbReference type="Gene3D" id="3.20.20.100">
    <property type="entry name" value="NADP-dependent oxidoreductase domain"/>
    <property type="match status" value="1"/>
</dbReference>
<comment type="similarity">
    <text evidence="2">Belongs to the aldo/keto reductase family. Aldo/keto reductase 2 subfamily.</text>
</comment>
<dbReference type="FunCoup" id="H2ZR43">
    <property type="interactions" value="34"/>
</dbReference>
<feature type="domain" description="NADP-dependent oxidoreductase" evidence="3">
    <location>
        <begin position="2"/>
        <end position="306"/>
    </location>
</feature>
<dbReference type="Proteomes" id="UP000007875">
    <property type="component" value="Unassembled WGS sequence"/>
</dbReference>
<proteinExistence type="inferred from homology"/>
<accession>H2ZR43</accession>
<evidence type="ECO:0000256" key="1">
    <source>
        <dbReference type="ARBA" id="ARBA00023002"/>
    </source>
</evidence>
<dbReference type="Pfam" id="PF00248">
    <property type="entry name" value="Aldo_ket_red"/>
    <property type="match status" value="1"/>
</dbReference>
<dbReference type="PANTHER" id="PTHR43364">
    <property type="entry name" value="NADH-SPECIFIC METHYLGLYOXAL REDUCTASE-RELATED"/>
    <property type="match status" value="1"/>
</dbReference>
<dbReference type="Ensembl" id="ENSCSAVT00000020273.1">
    <property type="protein sequence ID" value="ENSCSAVP00000020059.1"/>
    <property type="gene ID" value="ENSCSAVG00000011774.1"/>
</dbReference>
<dbReference type="InterPro" id="IPR036812">
    <property type="entry name" value="NAD(P)_OxRdtase_dom_sf"/>
</dbReference>
<dbReference type="InterPro" id="IPR023210">
    <property type="entry name" value="NADP_OxRdtase_dom"/>
</dbReference>
<organism evidence="4 5">
    <name type="scientific">Ciona savignyi</name>
    <name type="common">Pacific transparent sea squirt</name>
    <dbReference type="NCBI Taxonomy" id="51511"/>
    <lineage>
        <taxon>Eukaryota</taxon>
        <taxon>Metazoa</taxon>
        <taxon>Chordata</taxon>
        <taxon>Tunicata</taxon>
        <taxon>Ascidiacea</taxon>
        <taxon>Phlebobranchia</taxon>
        <taxon>Cionidae</taxon>
        <taxon>Ciona</taxon>
    </lineage>
</organism>
<dbReference type="CDD" id="cd19075">
    <property type="entry name" value="AKR_AKR7A1-5"/>
    <property type="match status" value="1"/>
</dbReference>
<reference evidence="5" key="1">
    <citation type="submission" date="2003-08" db="EMBL/GenBank/DDBJ databases">
        <authorList>
            <person name="Birren B."/>
            <person name="Nusbaum C."/>
            <person name="Abebe A."/>
            <person name="Abouelleil A."/>
            <person name="Adekoya E."/>
            <person name="Ait-zahra M."/>
            <person name="Allen N."/>
            <person name="Allen T."/>
            <person name="An P."/>
            <person name="Anderson M."/>
            <person name="Anderson S."/>
            <person name="Arachchi H."/>
            <person name="Armbruster J."/>
            <person name="Bachantsang P."/>
            <person name="Baldwin J."/>
            <person name="Barry A."/>
            <person name="Bayul T."/>
            <person name="Blitshsteyn B."/>
            <person name="Bloom T."/>
            <person name="Blye J."/>
            <person name="Boguslavskiy L."/>
            <person name="Borowsky M."/>
            <person name="Boukhgalter B."/>
            <person name="Brunache A."/>
            <person name="Butler J."/>
            <person name="Calixte N."/>
            <person name="Calvo S."/>
            <person name="Camarata J."/>
            <person name="Campo K."/>
            <person name="Chang J."/>
            <person name="Cheshatsang Y."/>
            <person name="Citroen M."/>
            <person name="Collymore A."/>
            <person name="Considine T."/>
            <person name="Cook A."/>
            <person name="Cooke P."/>
            <person name="Corum B."/>
            <person name="Cuomo C."/>
            <person name="David R."/>
            <person name="Dawoe T."/>
            <person name="Degray S."/>
            <person name="Dodge S."/>
            <person name="Dooley K."/>
            <person name="Dorje P."/>
            <person name="Dorjee K."/>
            <person name="Dorris L."/>
            <person name="Duffey N."/>
            <person name="Dupes A."/>
            <person name="Elkins T."/>
            <person name="Engels R."/>
            <person name="Erickson J."/>
            <person name="Farina A."/>
            <person name="Faro S."/>
            <person name="Ferreira P."/>
            <person name="Fischer H."/>
            <person name="Fitzgerald M."/>
            <person name="Foley K."/>
            <person name="Gage D."/>
            <person name="Galagan J."/>
            <person name="Gearin G."/>
            <person name="Gnerre S."/>
            <person name="Gnirke A."/>
            <person name="Goyette A."/>
            <person name="Graham J."/>
            <person name="Grandbois E."/>
            <person name="Gyaltsen K."/>
            <person name="Hafez N."/>
            <person name="Hagopian D."/>
            <person name="Hagos B."/>
            <person name="Hall J."/>
            <person name="Hatcher B."/>
            <person name="Heller A."/>
            <person name="Higgins H."/>
            <person name="Honan T."/>
            <person name="Horn A."/>
            <person name="Houde N."/>
            <person name="Hughes L."/>
            <person name="Hulme W."/>
            <person name="Husby E."/>
            <person name="Iliev I."/>
            <person name="Jaffe D."/>
            <person name="Jones C."/>
            <person name="Kamal M."/>
            <person name="Kamat A."/>
            <person name="Kamvysselis M."/>
            <person name="Karlsson E."/>
            <person name="Kells C."/>
            <person name="Kieu A."/>
            <person name="Kisner P."/>
            <person name="Kodira C."/>
            <person name="Kulbokas E."/>
            <person name="Labutti K."/>
            <person name="Lama D."/>
            <person name="Landers T."/>
            <person name="Leger J."/>
            <person name="Levine S."/>
            <person name="Lewis D."/>
            <person name="Lewis T."/>
            <person name="Lindblad-toh K."/>
            <person name="Liu X."/>
            <person name="Lokyitsang T."/>
            <person name="Lokyitsang Y."/>
            <person name="Lucien O."/>
            <person name="Lui A."/>
            <person name="Ma L.J."/>
            <person name="Mabbitt R."/>
            <person name="Macdonald J."/>
            <person name="Maclean C."/>
            <person name="Major J."/>
            <person name="Manning J."/>
            <person name="Marabella R."/>
            <person name="Maru K."/>
            <person name="Matthews C."/>
            <person name="Mauceli E."/>
            <person name="Mccarthy M."/>
            <person name="Mcdonough S."/>
            <person name="Mcghee T."/>
            <person name="Meldrim J."/>
            <person name="Meneus L."/>
            <person name="Mesirov J."/>
            <person name="Mihalev A."/>
            <person name="Mihova T."/>
            <person name="Mikkelsen T."/>
            <person name="Mlenga V."/>
            <person name="Moru K."/>
            <person name="Mozes J."/>
            <person name="Mulrain L."/>
            <person name="Munson G."/>
            <person name="Naylor J."/>
            <person name="Newes C."/>
            <person name="Nguyen C."/>
            <person name="Nguyen N."/>
            <person name="Nguyen T."/>
            <person name="Nicol R."/>
            <person name="Nielsen C."/>
            <person name="Nizzari M."/>
            <person name="Norbu C."/>
            <person name="Norbu N."/>
            <person name="O'donnell P."/>
            <person name="Okoawo O."/>
            <person name="O'leary S."/>
            <person name="Omotosho B."/>
            <person name="O'neill K."/>
            <person name="Osman S."/>
            <person name="Parker S."/>
            <person name="Perrin D."/>
            <person name="Phunkhang P."/>
            <person name="Piqani B."/>
            <person name="Purcell S."/>
            <person name="Rachupka T."/>
            <person name="Ramasamy U."/>
            <person name="Rameau R."/>
            <person name="Ray V."/>
            <person name="Raymond C."/>
            <person name="Retta R."/>
            <person name="Richardson S."/>
            <person name="Rise C."/>
            <person name="Rodriguez J."/>
            <person name="Rogers J."/>
            <person name="Rogov P."/>
            <person name="Rutman M."/>
            <person name="Schupbach R."/>
            <person name="Seaman C."/>
            <person name="Settipalli S."/>
            <person name="Sharpe T."/>
            <person name="Sheridan J."/>
            <person name="Sherpa N."/>
            <person name="Shi J."/>
            <person name="Smirnov S."/>
            <person name="Smith C."/>
            <person name="Sougnez C."/>
            <person name="Spencer B."/>
            <person name="Stalker J."/>
            <person name="Stange-thomann N."/>
            <person name="Stavropoulos S."/>
            <person name="Stetson K."/>
            <person name="Stone C."/>
            <person name="Stone S."/>
            <person name="Stubbs M."/>
            <person name="Talamas J."/>
            <person name="Tchuinga P."/>
            <person name="Tenzing P."/>
            <person name="Tesfaye S."/>
            <person name="Theodore J."/>
            <person name="Thoulutsang Y."/>
            <person name="Topham K."/>
            <person name="Towey S."/>
            <person name="Tsamla T."/>
            <person name="Tsomo N."/>
            <person name="Vallee D."/>
            <person name="Vassiliev H."/>
            <person name="Venkataraman V."/>
            <person name="Vinson J."/>
            <person name="Vo A."/>
            <person name="Wade C."/>
            <person name="Wang S."/>
            <person name="Wangchuk T."/>
            <person name="Wangdi T."/>
            <person name="Whittaker C."/>
            <person name="Wilkinson J."/>
            <person name="Wu Y."/>
            <person name="Wyman D."/>
            <person name="Yadav S."/>
            <person name="Yang S."/>
            <person name="Yang X."/>
            <person name="Yeager S."/>
            <person name="Yee E."/>
            <person name="Young G."/>
            <person name="Zainoun J."/>
            <person name="Zembeck L."/>
            <person name="Zimmer A."/>
            <person name="Zody M."/>
            <person name="Lander E."/>
        </authorList>
    </citation>
    <scope>NUCLEOTIDE SEQUENCE [LARGE SCALE GENOMIC DNA]</scope>
</reference>
<evidence type="ECO:0000313" key="4">
    <source>
        <dbReference type="Ensembl" id="ENSCSAVP00000020059.1"/>
    </source>
</evidence>
<dbReference type="HOGENOM" id="CLU_023205_1_1_1"/>
<evidence type="ECO:0000256" key="2">
    <source>
        <dbReference type="ARBA" id="ARBA00038157"/>
    </source>
</evidence>
<dbReference type="PANTHER" id="PTHR43364:SF4">
    <property type="entry name" value="NAD(P)-LINKED OXIDOREDUCTASE SUPERFAMILY PROTEIN"/>
    <property type="match status" value="1"/>
</dbReference>
<dbReference type="GO" id="GO:0016491">
    <property type="term" value="F:oxidoreductase activity"/>
    <property type="evidence" value="ECO:0007669"/>
    <property type="project" value="UniProtKB-KW"/>
</dbReference>
<dbReference type="AlphaFoldDB" id="H2ZR43"/>
<dbReference type="STRING" id="51511.ENSCSAVP00000020059"/>
<name>H2ZR43_CIOSA</name>
<dbReference type="GeneTree" id="ENSGT00940000170750"/>